<dbReference type="AlphaFoldDB" id="A0A1G8KNJ2"/>
<organism evidence="2 3">
    <name type="scientific">Alteribacillus persepolensis</name>
    <dbReference type="NCBI Taxonomy" id="568899"/>
    <lineage>
        <taxon>Bacteria</taxon>
        <taxon>Bacillati</taxon>
        <taxon>Bacillota</taxon>
        <taxon>Bacilli</taxon>
        <taxon>Bacillales</taxon>
        <taxon>Bacillaceae</taxon>
        <taxon>Alteribacillus</taxon>
    </lineage>
</organism>
<evidence type="ECO:0000256" key="1">
    <source>
        <dbReference type="SAM" id="Phobius"/>
    </source>
</evidence>
<gene>
    <name evidence="2" type="ORF">SAMN05192534_1593</name>
</gene>
<reference evidence="2 3" key="1">
    <citation type="submission" date="2016-10" db="EMBL/GenBank/DDBJ databases">
        <authorList>
            <person name="de Groot N.N."/>
        </authorList>
    </citation>
    <scope>NUCLEOTIDE SEQUENCE [LARGE SCALE GENOMIC DNA]</scope>
    <source>
        <strain evidence="2 3">DSM 21632</strain>
    </source>
</reference>
<feature type="transmembrane region" description="Helical" evidence="1">
    <location>
        <begin position="44"/>
        <end position="66"/>
    </location>
</feature>
<sequence>MRMKSPVSIGIISFVFVFLGLLLLPGLGETLSQRWFYHPTSTWYVPLLLILSLLIAFMAGAILFVASNFNKFGSLMPWLLIFWPPVFVVVMEGINWNNQIVHLIYSLFAGERIGLENGLTLGCLWHSRNVMIGT</sequence>
<dbReference type="RefSeq" id="WP_091277129.1">
    <property type="nucleotide sequence ID" value="NZ_FNDK01000059.1"/>
</dbReference>
<dbReference type="Proteomes" id="UP000199163">
    <property type="component" value="Unassembled WGS sequence"/>
</dbReference>
<keyword evidence="1" id="KW-0812">Transmembrane</keyword>
<dbReference type="EMBL" id="FNDK01000059">
    <property type="protein sequence ID" value="SDI45004.1"/>
    <property type="molecule type" value="Genomic_DNA"/>
</dbReference>
<keyword evidence="1" id="KW-1133">Transmembrane helix</keyword>
<keyword evidence="1" id="KW-0472">Membrane</keyword>
<name>A0A1G8KNJ2_9BACI</name>
<protein>
    <submittedName>
        <fullName evidence="2">Uncharacterized protein</fullName>
    </submittedName>
</protein>
<dbReference type="OrthoDB" id="9893125at2"/>
<proteinExistence type="predicted"/>
<feature type="transmembrane region" description="Helical" evidence="1">
    <location>
        <begin position="78"/>
        <end position="96"/>
    </location>
</feature>
<keyword evidence="3" id="KW-1185">Reference proteome</keyword>
<accession>A0A1G8KNJ2</accession>
<evidence type="ECO:0000313" key="2">
    <source>
        <dbReference type="EMBL" id="SDI45004.1"/>
    </source>
</evidence>
<evidence type="ECO:0000313" key="3">
    <source>
        <dbReference type="Proteomes" id="UP000199163"/>
    </source>
</evidence>